<protein>
    <submittedName>
        <fullName evidence="3">SseB family protein</fullName>
    </submittedName>
</protein>
<evidence type="ECO:0000256" key="1">
    <source>
        <dbReference type="SAM" id="MobiDB-lite"/>
    </source>
</evidence>
<feature type="region of interest" description="Disordered" evidence="1">
    <location>
        <begin position="1"/>
        <end position="28"/>
    </location>
</feature>
<reference evidence="3" key="1">
    <citation type="submission" date="2021-02" db="EMBL/GenBank/DDBJ databases">
        <title>Phycicoccus sp. MQZ13P-5T, whole genome shotgun sequence.</title>
        <authorList>
            <person name="Tuo L."/>
        </authorList>
    </citation>
    <scope>NUCLEOTIDE SEQUENCE</scope>
    <source>
        <strain evidence="3">MQZ13P-5</strain>
    </source>
</reference>
<accession>A0ABS2CHM0</accession>
<dbReference type="InterPro" id="IPR009839">
    <property type="entry name" value="SseB_N"/>
</dbReference>
<dbReference type="Pfam" id="PF07179">
    <property type="entry name" value="SseB"/>
    <property type="match status" value="1"/>
</dbReference>
<dbReference type="EMBL" id="JAFDVD010000004">
    <property type="protein sequence ID" value="MBM6399363.1"/>
    <property type="molecule type" value="Genomic_DNA"/>
</dbReference>
<proteinExistence type="predicted"/>
<dbReference type="Proteomes" id="UP001430172">
    <property type="component" value="Unassembled WGS sequence"/>
</dbReference>
<name>A0ABS2CHM0_9MICO</name>
<evidence type="ECO:0000313" key="3">
    <source>
        <dbReference type="EMBL" id="MBM6399363.1"/>
    </source>
</evidence>
<evidence type="ECO:0000313" key="4">
    <source>
        <dbReference type="Proteomes" id="UP001430172"/>
    </source>
</evidence>
<keyword evidence="4" id="KW-1185">Reference proteome</keyword>
<sequence length="245" mass="25204">MTGAHDPADSAGTPWQHRELSPSGFETDTGAADPALLAVLADDATDDTALMRAVEAARLLVPVVAEPTGVDDSGAHAVETGVDMAAVTLVAPDGRRALPVFSGTDALAAWDAAARPVPVTPARAAQAAVSEGCDVLVVDVAGPVTRVLRPSMLWALAQERAWQPAHTDPFVVRSLAAAVADEPDVRAHSVEEGTPAGEGVLGVVLTLTPGLDPEQVRAVATRVGERLATDGELRARVDGLAFRIV</sequence>
<feature type="domain" description="SseB protein N-terminal" evidence="2">
    <location>
        <begin position="35"/>
        <end position="155"/>
    </location>
</feature>
<gene>
    <name evidence="3" type="ORF">JQN70_03085</name>
</gene>
<organism evidence="3 4">
    <name type="scientific">Phycicoccus sonneratiae</name>
    <dbReference type="NCBI Taxonomy" id="2807628"/>
    <lineage>
        <taxon>Bacteria</taxon>
        <taxon>Bacillati</taxon>
        <taxon>Actinomycetota</taxon>
        <taxon>Actinomycetes</taxon>
        <taxon>Micrococcales</taxon>
        <taxon>Intrasporangiaceae</taxon>
        <taxon>Phycicoccus</taxon>
    </lineage>
</organism>
<comment type="caution">
    <text evidence="3">The sequence shown here is derived from an EMBL/GenBank/DDBJ whole genome shotgun (WGS) entry which is preliminary data.</text>
</comment>
<dbReference type="RefSeq" id="WP_204129854.1">
    <property type="nucleotide sequence ID" value="NZ_JAFDVD010000004.1"/>
</dbReference>
<evidence type="ECO:0000259" key="2">
    <source>
        <dbReference type="Pfam" id="PF07179"/>
    </source>
</evidence>